<dbReference type="OrthoDB" id="1898716at2759"/>
<dbReference type="SUPFAM" id="SSF55455">
    <property type="entry name" value="SRF-like"/>
    <property type="match status" value="1"/>
</dbReference>
<feature type="compositionally biased region" description="Polar residues" evidence="6">
    <location>
        <begin position="203"/>
        <end position="215"/>
    </location>
</feature>
<evidence type="ECO:0000256" key="4">
    <source>
        <dbReference type="ARBA" id="ARBA00023163"/>
    </source>
</evidence>
<dbReference type="Pfam" id="PF00319">
    <property type="entry name" value="SRF-TF"/>
    <property type="match status" value="1"/>
</dbReference>
<keyword evidence="2" id="KW-0805">Transcription regulation</keyword>
<dbReference type="GO" id="GO:0046983">
    <property type="term" value="F:protein dimerization activity"/>
    <property type="evidence" value="ECO:0007669"/>
    <property type="project" value="InterPro"/>
</dbReference>
<dbReference type="PROSITE" id="PS50066">
    <property type="entry name" value="MADS_BOX_2"/>
    <property type="match status" value="1"/>
</dbReference>
<comment type="subcellular location">
    <subcellularLocation>
        <location evidence="1">Nucleus</location>
    </subcellularLocation>
</comment>
<feature type="compositionally biased region" description="Polar residues" evidence="6">
    <location>
        <begin position="430"/>
        <end position="453"/>
    </location>
</feature>
<organism evidence="8 9">
    <name type="scientific">Maudiozyma exigua</name>
    <name type="common">Yeast</name>
    <name type="synonym">Kazachstania exigua</name>
    <dbReference type="NCBI Taxonomy" id="34358"/>
    <lineage>
        <taxon>Eukaryota</taxon>
        <taxon>Fungi</taxon>
        <taxon>Dikarya</taxon>
        <taxon>Ascomycota</taxon>
        <taxon>Saccharomycotina</taxon>
        <taxon>Saccharomycetes</taxon>
        <taxon>Saccharomycetales</taxon>
        <taxon>Saccharomycetaceae</taxon>
        <taxon>Maudiozyma</taxon>
    </lineage>
</organism>
<evidence type="ECO:0000256" key="3">
    <source>
        <dbReference type="ARBA" id="ARBA00023125"/>
    </source>
</evidence>
<name>A0A9P6WBX4_MAUEX</name>
<keyword evidence="4" id="KW-0804">Transcription</keyword>
<keyword evidence="5" id="KW-0539">Nucleus</keyword>
<sequence>MGRRKIDIQPITEDRNRTVTFIKRKAGLFKKAHELSVLCQAEVSLIILGANNTFYEYSSVAVDDLMKYYNDDKTLRHVIKHPSDFGDFKQREFVTLNKNVRRRNYAKNRIVPPTSNTATNTDSTATNENKNDQDSGTRPLKRQRIEDTDNGSDSKAPVSPNSVVSLPDIRSLSQNATRPTLPHLSVIPTLTTAATSTTTTDTQPRSSISDINNIPQPVHAHRHSTTPPFLPRNMESSTGTTPTALVTEPIPGLKLDPGVHHQQQSQHPLYQTTLHTAMNPSGYIHSHIPLSSPVTQPVPVGYQQRMIQYTHGQRYLQPIPNGSLPRQNIGDSNITNATGVSMIASQDWYQANNAAAYTGISNGVPIYITAPGPAYQGDYSRLHAYPQSIPMAAPPQIDTNTAASVKRYLPPTPTSYERVVLPSVRRPSSAAATTTHESDSTSIDSSHPHQSPKAQLAVTSEAERA</sequence>
<evidence type="ECO:0000313" key="9">
    <source>
        <dbReference type="Proteomes" id="UP000750334"/>
    </source>
</evidence>
<protein>
    <recommendedName>
        <fullName evidence="7">MADS-box domain-containing protein</fullName>
    </recommendedName>
</protein>
<dbReference type="InterPro" id="IPR002100">
    <property type="entry name" value="TF_MADSbox"/>
</dbReference>
<dbReference type="GO" id="GO:0000978">
    <property type="term" value="F:RNA polymerase II cis-regulatory region sequence-specific DNA binding"/>
    <property type="evidence" value="ECO:0007669"/>
    <property type="project" value="TreeGrafter"/>
</dbReference>
<comment type="caution">
    <text evidence="8">The sequence shown here is derived from an EMBL/GenBank/DDBJ whole genome shotgun (WGS) entry which is preliminary data.</text>
</comment>
<dbReference type="EMBL" id="PUHR01000090">
    <property type="protein sequence ID" value="KAG0667841.1"/>
    <property type="molecule type" value="Genomic_DNA"/>
</dbReference>
<keyword evidence="3" id="KW-0238">DNA-binding</keyword>
<dbReference type="GO" id="GO:0045944">
    <property type="term" value="P:positive regulation of transcription by RNA polymerase II"/>
    <property type="evidence" value="ECO:0007669"/>
    <property type="project" value="TreeGrafter"/>
</dbReference>
<feature type="compositionally biased region" description="Low complexity" evidence="6">
    <location>
        <begin position="114"/>
        <end position="127"/>
    </location>
</feature>
<evidence type="ECO:0000256" key="1">
    <source>
        <dbReference type="ARBA" id="ARBA00004123"/>
    </source>
</evidence>
<dbReference type="SMART" id="SM00432">
    <property type="entry name" value="MADS"/>
    <property type="match status" value="1"/>
</dbReference>
<feature type="domain" description="MADS-box" evidence="7">
    <location>
        <begin position="1"/>
        <end position="61"/>
    </location>
</feature>
<dbReference type="GO" id="GO:0000981">
    <property type="term" value="F:DNA-binding transcription factor activity, RNA polymerase II-specific"/>
    <property type="evidence" value="ECO:0007669"/>
    <property type="project" value="TreeGrafter"/>
</dbReference>
<evidence type="ECO:0000259" key="7">
    <source>
        <dbReference type="PROSITE" id="PS50066"/>
    </source>
</evidence>
<proteinExistence type="predicted"/>
<dbReference type="PANTHER" id="PTHR11945">
    <property type="entry name" value="MADS BOX PROTEIN"/>
    <property type="match status" value="1"/>
</dbReference>
<evidence type="ECO:0000256" key="5">
    <source>
        <dbReference type="ARBA" id="ARBA00023242"/>
    </source>
</evidence>
<evidence type="ECO:0000256" key="2">
    <source>
        <dbReference type="ARBA" id="ARBA00023015"/>
    </source>
</evidence>
<feature type="region of interest" description="Disordered" evidence="6">
    <location>
        <begin position="195"/>
        <end position="242"/>
    </location>
</feature>
<reference evidence="8 9" key="1">
    <citation type="submission" date="2020-11" db="EMBL/GenBank/DDBJ databases">
        <title>Kefir isolates.</title>
        <authorList>
            <person name="Marcisauskas S."/>
            <person name="Kim Y."/>
            <person name="Blasche S."/>
        </authorList>
    </citation>
    <scope>NUCLEOTIDE SEQUENCE [LARGE SCALE GENOMIC DNA]</scope>
    <source>
        <strain evidence="8 9">OG2</strain>
    </source>
</reference>
<evidence type="ECO:0000313" key="8">
    <source>
        <dbReference type="EMBL" id="KAG0667841.1"/>
    </source>
</evidence>
<feature type="region of interest" description="Disordered" evidence="6">
    <location>
        <begin position="104"/>
        <end position="165"/>
    </location>
</feature>
<dbReference type="Proteomes" id="UP000750334">
    <property type="component" value="Unassembled WGS sequence"/>
</dbReference>
<accession>A0A9P6WBX4</accession>
<keyword evidence="9" id="KW-1185">Reference proteome</keyword>
<dbReference type="Gene3D" id="3.40.1810.10">
    <property type="entry name" value="Transcription factor, MADS-box"/>
    <property type="match status" value="1"/>
</dbReference>
<dbReference type="InterPro" id="IPR036879">
    <property type="entry name" value="TF_MADSbox_sf"/>
</dbReference>
<dbReference type="GO" id="GO:0005634">
    <property type="term" value="C:nucleus"/>
    <property type="evidence" value="ECO:0007669"/>
    <property type="project" value="UniProtKB-SubCell"/>
</dbReference>
<feature type="region of interest" description="Disordered" evidence="6">
    <location>
        <begin position="422"/>
        <end position="465"/>
    </location>
</feature>
<dbReference type="PANTHER" id="PTHR11945:SF534">
    <property type="entry name" value="MYOCYTE-SPECIFIC ENHANCER FACTOR 2"/>
    <property type="match status" value="1"/>
</dbReference>
<dbReference type="AlphaFoldDB" id="A0A9P6WBX4"/>
<dbReference type="PRINTS" id="PR00404">
    <property type="entry name" value="MADSDOMAIN"/>
</dbReference>
<evidence type="ECO:0000256" key="6">
    <source>
        <dbReference type="SAM" id="MobiDB-lite"/>
    </source>
</evidence>
<gene>
    <name evidence="8" type="ORF">C6P45_005342</name>
</gene>